<feature type="transmembrane region" description="Helical" evidence="1">
    <location>
        <begin position="193"/>
        <end position="226"/>
    </location>
</feature>
<evidence type="ECO:0000256" key="1">
    <source>
        <dbReference type="SAM" id="Phobius"/>
    </source>
</evidence>
<dbReference type="GO" id="GO:0080120">
    <property type="term" value="P:CAAX-box protein maturation"/>
    <property type="evidence" value="ECO:0007669"/>
    <property type="project" value="UniProtKB-ARBA"/>
</dbReference>
<dbReference type="Proteomes" id="UP000622317">
    <property type="component" value="Unassembled WGS sequence"/>
</dbReference>
<comment type="caution">
    <text evidence="3">The sequence shown here is derived from an EMBL/GenBank/DDBJ whole genome shotgun (WGS) entry which is preliminary data.</text>
</comment>
<keyword evidence="4" id="KW-1185">Reference proteome</keyword>
<evidence type="ECO:0000313" key="4">
    <source>
        <dbReference type="Proteomes" id="UP000622317"/>
    </source>
</evidence>
<dbReference type="GO" id="GO:0008237">
    <property type="term" value="F:metallopeptidase activity"/>
    <property type="evidence" value="ECO:0007669"/>
    <property type="project" value="UniProtKB-KW"/>
</dbReference>
<feature type="transmembrane region" description="Helical" evidence="1">
    <location>
        <begin position="153"/>
        <end position="172"/>
    </location>
</feature>
<dbReference type="Pfam" id="PF02517">
    <property type="entry name" value="Rce1-like"/>
    <property type="match status" value="1"/>
</dbReference>
<accession>A0A927IF02</accession>
<keyword evidence="1" id="KW-0812">Transmembrane</keyword>
<dbReference type="PANTHER" id="PTHR43592:SF15">
    <property type="entry name" value="CAAX AMINO TERMINAL PROTEASE FAMILY PROTEIN"/>
    <property type="match status" value="1"/>
</dbReference>
<keyword evidence="1" id="KW-0472">Membrane</keyword>
<keyword evidence="3" id="KW-0645">Protease</keyword>
<proteinExistence type="predicted"/>
<keyword evidence="3" id="KW-0482">Metalloprotease</keyword>
<keyword evidence="3" id="KW-0378">Hydrolase</keyword>
<dbReference type="EMBL" id="JACYFG010000009">
    <property type="protein sequence ID" value="MBD5779607.1"/>
    <property type="molecule type" value="Genomic_DNA"/>
</dbReference>
<reference evidence="3" key="1">
    <citation type="submission" date="2020-09" db="EMBL/GenBank/DDBJ databases">
        <title>Pelagicoccus enzymogenes sp. nov. with an EPS production, isolated from marine sediment.</title>
        <authorList>
            <person name="Feng X."/>
        </authorList>
    </citation>
    <scope>NUCLEOTIDE SEQUENCE</scope>
    <source>
        <strain evidence="3">NFK12</strain>
    </source>
</reference>
<organism evidence="3 4">
    <name type="scientific">Pelagicoccus enzymogenes</name>
    <dbReference type="NCBI Taxonomy" id="2773457"/>
    <lineage>
        <taxon>Bacteria</taxon>
        <taxon>Pseudomonadati</taxon>
        <taxon>Verrucomicrobiota</taxon>
        <taxon>Opitutia</taxon>
        <taxon>Puniceicoccales</taxon>
        <taxon>Pelagicoccaceae</taxon>
        <taxon>Pelagicoccus</taxon>
    </lineage>
</organism>
<evidence type="ECO:0000259" key="2">
    <source>
        <dbReference type="Pfam" id="PF02517"/>
    </source>
</evidence>
<dbReference type="InterPro" id="IPR003675">
    <property type="entry name" value="Rce1/LyrA-like_dom"/>
</dbReference>
<dbReference type="PANTHER" id="PTHR43592">
    <property type="entry name" value="CAAX AMINO TERMINAL PROTEASE"/>
    <property type="match status" value="1"/>
</dbReference>
<dbReference type="RefSeq" id="WP_191616744.1">
    <property type="nucleotide sequence ID" value="NZ_JACYFG010000009.1"/>
</dbReference>
<feature type="domain" description="CAAX prenyl protease 2/Lysostaphin resistance protein A-like" evidence="2">
    <location>
        <begin position="159"/>
        <end position="244"/>
    </location>
</feature>
<evidence type="ECO:0000313" key="3">
    <source>
        <dbReference type="EMBL" id="MBD5779607.1"/>
    </source>
</evidence>
<name>A0A927IF02_9BACT</name>
<dbReference type="AlphaFoldDB" id="A0A927IF02"/>
<sequence>MTLGNTTEPIPLIARNSLPKWEIRGSDFWVFIALLFSAMGFCSYLGAKIAQWLVAPEPESEPPLMVALAANLGMQAGMLVAFLCFKKFVQEQDHAHRPSEAQPFHQAALTGLKWLLIAYPVMFGVNLFSSIFLDSLGYERTLQDPIKMVLEGGTALEVAIMYSVIVLVAPVCEEVAFRGGIFRYLHYRMPLYASIGLSAFFFAILHANLYSFAPLMTIGVMLAFAYRESGSLVSNIVFHSAFNSINLGLILLSPESLESLH</sequence>
<keyword evidence="1" id="KW-1133">Transmembrane helix</keyword>
<dbReference type="GO" id="GO:0004175">
    <property type="term" value="F:endopeptidase activity"/>
    <property type="evidence" value="ECO:0007669"/>
    <property type="project" value="UniProtKB-ARBA"/>
</dbReference>
<feature type="transmembrane region" description="Helical" evidence="1">
    <location>
        <begin position="28"/>
        <end position="46"/>
    </location>
</feature>
<protein>
    <submittedName>
        <fullName evidence="3">CPBP family intramembrane metalloprotease</fullName>
    </submittedName>
</protein>
<feature type="transmembrane region" description="Helical" evidence="1">
    <location>
        <begin position="114"/>
        <end position="133"/>
    </location>
</feature>
<gene>
    <name evidence="3" type="ORF">IEN85_08875</name>
</gene>
<feature type="transmembrane region" description="Helical" evidence="1">
    <location>
        <begin position="66"/>
        <end position="85"/>
    </location>
</feature>